<keyword evidence="3" id="KW-1185">Reference proteome</keyword>
<accession>A0A9P6APS5</accession>
<keyword evidence="1" id="KW-0472">Membrane</keyword>
<evidence type="ECO:0000313" key="2">
    <source>
        <dbReference type="EMBL" id="KAF9509697.1"/>
    </source>
</evidence>
<protein>
    <submittedName>
        <fullName evidence="2">Uncharacterized protein</fullName>
    </submittedName>
</protein>
<dbReference type="OrthoDB" id="3266461at2759"/>
<feature type="transmembrane region" description="Helical" evidence="1">
    <location>
        <begin position="6"/>
        <end position="26"/>
    </location>
</feature>
<dbReference type="AlphaFoldDB" id="A0A9P6APS5"/>
<dbReference type="Proteomes" id="UP000886523">
    <property type="component" value="Unassembled WGS sequence"/>
</dbReference>
<keyword evidence="1" id="KW-1133">Transmembrane helix</keyword>
<reference evidence="2" key="1">
    <citation type="journal article" date="2020" name="Nat. Commun.">
        <title>Large-scale genome sequencing of mycorrhizal fungi provides insights into the early evolution of symbiotic traits.</title>
        <authorList>
            <person name="Miyauchi S."/>
            <person name="Kiss E."/>
            <person name="Kuo A."/>
            <person name="Drula E."/>
            <person name="Kohler A."/>
            <person name="Sanchez-Garcia M."/>
            <person name="Morin E."/>
            <person name="Andreopoulos B."/>
            <person name="Barry K.W."/>
            <person name="Bonito G."/>
            <person name="Buee M."/>
            <person name="Carver A."/>
            <person name="Chen C."/>
            <person name="Cichocki N."/>
            <person name="Clum A."/>
            <person name="Culley D."/>
            <person name="Crous P.W."/>
            <person name="Fauchery L."/>
            <person name="Girlanda M."/>
            <person name="Hayes R.D."/>
            <person name="Keri Z."/>
            <person name="LaButti K."/>
            <person name="Lipzen A."/>
            <person name="Lombard V."/>
            <person name="Magnuson J."/>
            <person name="Maillard F."/>
            <person name="Murat C."/>
            <person name="Nolan M."/>
            <person name="Ohm R.A."/>
            <person name="Pangilinan J."/>
            <person name="Pereira M.F."/>
            <person name="Perotto S."/>
            <person name="Peter M."/>
            <person name="Pfister S."/>
            <person name="Riley R."/>
            <person name="Sitrit Y."/>
            <person name="Stielow J.B."/>
            <person name="Szollosi G."/>
            <person name="Zifcakova L."/>
            <person name="Stursova M."/>
            <person name="Spatafora J.W."/>
            <person name="Tedersoo L."/>
            <person name="Vaario L.M."/>
            <person name="Yamada A."/>
            <person name="Yan M."/>
            <person name="Wang P."/>
            <person name="Xu J."/>
            <person name="Bruns T."/>
            <person name="Baldrian P."/>
            <person name="Vilgalys R."/>
            <person name="Dunand C."/>
            <person name="Henrissat B."/>
            <person name="Grigoriev I.V."/>
            <person name="Hibbett D."/>
            <person name="Nagy L.G."/>
            <person name="Martin F.M."/>
        </authorList>
    </citation>
    <scope>NUCLEOTIDE SEQUENCE</scope>
    <source>
        <strain evidence="2">UP504</strain>
    </source>
</reference>
<name>A0A9P6APS5_9AGAM</name>
<proteinExistence type="predicted"/>
<sequence>MPAGDIGVVPLALIMPVATMTQWVTLQMPFLTKFHANHKDLVEELLDTSKWNLIQSILTSMMGMYFPAIAEKYCQCDEYWRCRTNGMVKAVSSLFFLITINASLSEHVKTWLHSDRKNIAVGICALFIFEQAWLVNLEANIVIQLPARVFFLFPSALITH</sequence>
<comment type="caution">
    <text evidence="2">The sequence shown here is derived from an EMBL/GenBank/DDBJ whole genome shotgun (WGS) entry which is preliminary data.</text>
</comment>
<dbReference type="EMBL" id="MU129030">
    <property type="protein sequence ID" value="KAF9509697.1"/>
    <property type="molecule type" value="Genomic_DNA"/>
</dbReference>
<gene>
    <name evidence="2" type="ORF">BS47DRAFT_1365080</name>
</gene>
<evidence type="ECO:0000256" key="1">
    <source>
        <dbReference type="SAM" id="Phobius"/>
    </source>
</evidence>
<evidence type="ECO:0000313" key="3">
    <source>
        <dbReference type="Proteomes" id="UP000886523"/>
    </source>
</evidence>
<organism evidence="2 3">
    <name type="scientific">Hydnum rufescens UP504</name>
    <dbReference type="NCBI Taxonomy" id="1448309"/>
    <lineage>
        <taxon>Eukaryota</taxon>
        <taxon>Fungi</taxon>
        <taxon>Dikarya</taxon>
        <taxon>Basidiomycota</taxon>
        <taxon>Agaricomycotina</taxon>
        <taxon>Agaricomycetes</taxon>
        <taxon>Cantharellales</taxon>
        <taxon>Hydnaceae</taxon>
        <taxon>Hydnum</taxon>
    </lineage>
</organism>
<keyword evidence="1" id="KW-0812">Transmembrane</keyword>